<name>A0ABY3WG97_9ACTN</name>
<feature type="transmembrane region" description="Helical" evidence="2">
    <location>
        <begin position="92"/>
        <end position="111"/>
    </location>
</feature>
<dbReference type="InterPro" id="IPR027417">
    <property type="entry name" value="P-loop_NTPase"/>
</dbReference>
<evidence type="ECO:0000256" key="2">
    <source>
        <dbReference type="SAM" id="Phobius"/>
    </source>
</evidence>
<dbReference type="RefSeq" id="WP_242330156.1">
    <property type="nucleotide sequence ID" value="NZ_CP071872.1"/>
</dbReference>
<keyword evidence="4" id="KW-1185">Reference proteome</keyword>
<dbReference type="EMBL" id="CP071872">
    <property type="protein sequence ID" value="UNM11594.1"/>
    <property type="molecule type" value="Genomic_DNA"/>
</dbReference>
<evidence type="ECO:0000313" key="4">
    <source>
        <dbReference type="Proteomes" id="UP000828924"/>
    </source>
</evidence>
<reference evidence="3 4" key="1">
    <citation type="submission" date="2021-03" db="EMBL/GenBank/DDBJ databases">
        <title>Complete genome of Streptomyces formicae strain 1H-GS9 (DSM 100524).</title>
        <authorList>
            <person name="Atanasov K.E."/>
            <person name="Altabella T."/>
            <person name="Ferrer A."/>
        </authorList>
    </citation>
    <scope>NUCLEOTIDE SEQUENCE [LARGE SCALE GENOMIC DNA]</scope>
    <source>
        <strain evidence="3 4">1H-GS9</strain>
    </source>
</reference>
<feature type="region of interest" description="Disordered" evidence="1">
    <location>
        <begin position="1"/>
        <end position="64"/>
    </location>
</feature>
<protein>
    <submittedName>
        <fullName evidence="3">ATP-binding protein</fullName>
    </submittedName>
</protein>
<keyword evidence="2" id="KW-1133">Transmembrane helix</keyword>
<keyword evidence="2" id="KW-0472">Membrane</keyword>
<feature type="compositionally biased region" description="Pro residues" evidence="1">
    <location>
        <begin position="32"/>
        <end position="54"/>
    </location>
</feature>
<dbReference type="SUPFAM" id="SSF52540">
    <property type="entry name" value="P-loop containing nucleoside triphosphate hydrolases"/>
    <property type="match status" value="1"/>
</dbReference>
<accession>A0ABY3WG97</accession>
<feature type="compositionally biased region" description="Gly residues" evidence="1">
    <location>
        <begin position="13"/>
        <end position="24"/>
    </location>
</feature>
<proteinExistence type="predicted"/>
<feature type="region of interest" description="Disordered" evidence="1">
    <location>
        <begin position="260"/>
        <end position="291"/>
    </location>
</feature>
<keyword evidence="2" id="KW-0812">Transmembrane</keyword>
<keyword evidence="3" id="KW-0547">Nucleotide-binding</keyword>
<organism evidence="3 4">
    <name type="scientific">Streptomyces formicae</name>
    <dbReference type="NCBI Taxonomy" id="1616117"/>
    <lineage>
        <taxon>Bacteria</taxon>
        <taxon>Bacillati</taxon>
        <taxon>Actinomycetota</taxon>
        <taxon>Actinomycetes</taxon>
        <taxon>Kitasatosporales</taxon>
        <taxon>Streptomycetaceae</taxon>
        <taxon>Streptomyces</taxon>
    </lineage>
</organism>
<dbReference type="GO" id="GO:0005524">
    <property type="term" value="F:ATP binding"/>
    <property type="evidence" value="ECO:0007669"/>
    <property type="project" value="UniProtKB-KW"/>
</dbReference>
<dbReference type="Proteomes" id="UP000828924">
    <property type="component" value="Chromosome"/>
</dbReference>
<feature type="transmembrane region" description="Helical" evidence="2">
    <location>
        <begin position="142"/>
        <end position="163"/>
    </location>
</feature>
<evidence type="ECO:0000313" key="3">
    <source>
        <dbReference type="EMBL" id="UNM11594.1"/>
    </source>
</evidence>
<keyword evidence="3" id="KW-0067">ATP-binding</keyword>
<sequence length="803" mass="85769">MDTEGTYDARGSRAGGAGGTGSASGTGSARPVPRPAGPPPRGLPPMPMDPPAVRPPLSEWLRTPRPEAEPGLWRYGHVPRPSEEPVTTEARALLSGAVISFLACVLVWSLWTNGYIPYWRIPLELFTPRDWWDGFGDEPGPLAAANALDIYQLMITGALVYGFGRLGNWRPAFARFTAVRGPKAAVAGTALGGALVLLLVWTRTVPGVDLVFRSVPQSWLRGGGDRLTAAAVNYALYSLVALAVLWPFAKAGGWRRALRNSEAGATPPPPPDAPPAEGEPGPQHDPADWPELRTAGLDETARTLADATRKGTLGDVDYARIRRAWQGVRTRPERLPAFTDSVRAEGPAACAHPSGVRDLPVRTATHDLATGQVRIGTAADHPRNPYARRTTGVALEPALLGTSLLAVGPSGSGKTVRLVRPVVEALCLQALANRAAVVAVTARGTALAPDDAFDLVIALGRPESTHDLDLYGGADDPDEAARVLAEALVGDLTADSRRAATALAQLIGPYRSVHGHFPAVPELRDLVGGAPGALDGLRSALEAAGEVSQLRELDARARQSERADDIGVLLAERIAFLDRPAFAPFFRTEETGRQFSLRAVELPLRVRVDLPERGHAEASRIIARLVLAQFTEAVLARSDRSLFACLVLDDATYTVTADSVRAVQRLRSANAGVVLALRTLEDVPETLRGPLLGAVGCRMAFAGLAPWDGGRFAETWGTEWVQTRDVTNRQIISDEPLTKALHFMRRLVTGKAATAEAVTVREVERERWSASELAHSVPAGHAVLSLTSVRGEHAPPLLVDLRT</sequence>
<gene>
    <name evidence="3" type="ORF">J4032_08620</name>
</gene>
<dbReference type="Gene3D" id="3.40.50.300">
    <property type="entry name" value="P-loop containing nucleotide triphosphate hydrolases"/>
    <property type="match status" value="1"/>
</dbReference>
<feature type="transmembrane region" description="Helical" evidence="2">
    <location>
        <begin position="227"/>
        <end position="249"/>
    </location>
</feature>
<evidence type="ECO:0000256" key="1">
    <source>
        <dbReference type="SAM" id="MobiDB-lite"/>
    </source>
</evidence>
<feature type="transmembrane region" description="Helical" evidence="2">
    <location>
        <begin position="184"/>
        <end position="202"/>
    </location>
</feature>